<reference evidence="1 2" key="1">
    <citation type="submission" date="2014-08" db="EMBL/GenBank/DDBJ databases">
        <authorList>
            <person name="Chen Y.-H."/>
        </authorList>
    </citation>
    <scope>NUCLEOTIDE SEQUENCE [LARGE SCALE GENOMIC DNA]</scope>
</reference>
<sequence>MTTATIRIQRGDEAALQDAAGGFLNAWKTGKAQEHVFSFSSPEQLFTVLTPKRWTLIEALQSLGPSTYRALAAALSRDVKRVHEDTAVLIEWGLVEVNEDGRIYVPYDVIHADFDLRSVA</sequence>
<dbReference type="Pfam" id="PF25212">
    <property type="entry name" value="HVO_A0114"/>
    <property type="match status" value="1"/>
</dbReference>
<dbReference type="OrthoDB" id="7471569at2"/>
<proteinExistence type="predicted"/>
<protein>
    <submittedName>
        <fullName evidence="1">Uncharacterized protein</fullName>
    </submittedName>
</protein>
<evidence type="ECO:0000313" key="1">
    <source>
        <dbReference type="EMBL" id="CDZ37439.1"/>
    </source>
</evidence>
<name>A0A0T7FR12_NEOGA</name>
<organism evidence="1 2">
    <name type="scientific">Neorhizobium galegae bv. officinalis</name>
    <dbReference type="NCBI Taxonomy" id="323656"/>
    <lineage>
        <taxon>Bacteria</taxon>
        <taxon>Pseudomonadati</taxon>
        <taxon>Pseudomonadota</taxon>
        <taxon>Alphaproteobacteria</taxon>
        <taxon>Hyphomicrobiales</taxon>
        <taxon>Rhizobiaceae</taxon>
        <taxon>Rhizobium/Agrobacterium group</taxon>
        <taxon>Neorhizobium</taxon>
    </lineage>
</organism>
<dbReference type="AlphaFoldDB" id="A0A0T7FR12"/>
<dbReference type="Proteomes" id="UP000046176">
    <property type="component" value="Unassembled WGS sequence"/>
</dbReference>
<dbReference type="InterPro" id="IPR036390">
    <property type="entry name" value="WH_DNA-bd_sf"/>
</dbReference>
<dbReference type="RefSeq" id="WP_046667875.1">
    <property type="nucleotide sequence ID" value="NZ_CCRH01000010.1"/>
</dbReference>
<evidence type="ECO:0000313" key="2">
    <source>
        <dbReference type="Proteomes" id="UP000046176"/>
    </source>
</evidence>
<gene>
    <name evidence="1" type="ORF">NGAL_HAMBI1145_38850</name>
</gene>
<accession>A0A0T7FR12</accession>
<dbReference type="SUPFAM" id="SSF46785">
    <property type="entry name" value="Winged helix' DNA-binding domain"/>
    <property type="match status" value="1"/>
</dbReference>
<dbReference type="EMBL" id="CCRH01000010">
    <property type="protein sequence ID" value="CDZ37439.1"/>
    <property type="molecule type" value="Genomic_DNA"/>
</dbReference>